<feature type="compositionally biased region" description="Acidic residues" evidence="1">
    <location>
        <begin position="127"/>
        <end position="138"/>
    </location>
</feature>
<dbReference type="EMBL" id="MIGC01005680">
    <property type="protein sequence ID" value="PHJ16689.1"/>
    <property type="molecule type" value="Genomic_DNA"/>
</dbReference>
<feature type="compositionally biased region" description="Low complexity" evidence="1">
    <location>
        <begin position="476"/>
        <end position="489"/>
    </location>
</feature>
<evidence type="ECO:0000313" key="2">
    <source>
        <dbReference type="EMBL" id="PHJ16689.1"/>
    </source>
</evidence>
<feature type="compositionally biased region" description="Basic and acidic residues" evidence="1">
    <location>
        <begin position="240"/>
        <end position="259"/>
    </location>
</feature>
<accession>A0A2C6KHU9</accession>
<name>A0A2C6KHU9_9APIC</name>
<feature type="compositionally biased region" description="Basic residues" evidence="1">
    <location>
        <begin position="149"/>
        <end position="158"/>
    </location>
</feature>
<keyword evidence="3" id="KW-1185">Reference proteome</keyword>
<feature type="compositionally biased region" description="Low complexity" evidence="1">
    <location>
        <begin position="386"/>
        <end position="396"/>
    </location>
</feature>
<organism evidence="2 3">
    <name type="scientific">Cystoisospora suis</name>
    <dbReference type="NCBI Taxonomy" id="483139"/>
    <lineage>
        <taxon>Eukaryota</taxon>
        <taxon>Sar</taxon>
        <taxon>Alveolata</taxon>
        <taxon>Apicomplexa</taxon>
        <taxon>Conoidasida</taxon>
        <taxon>Coccidia</taxon>
        <taxon>Eucoccidiorida</taxon>
        <taxon>Eimeriorina</taxon>
        <taxon>Sarcocystidae</taxon>
        <taxon>Cystoisospora</taxon>
    </lineage>
</organism>
<dbReference type="RefSeq" id="XP_067918414.1">
    <property type="nucleotide sequence ID" value="XM_068069609.1"/>
</dbReference>
<sequence>MRNELMRIAFTGIGRLSRRDLLKLQARVALPIEREEENRGEEREEGDEEGIPPHPGILPSLHRLGFLPKHSRRMMYFRNRLIFGGDPTANSRGLPSKGYYCETQSDCHLEKKSLRQNNNLRRQGGGGEEEGREEEEAEGNERRSEGRRRGGGARRRRWGLTGEGGGGERGLDVFLIKKKEDSYDRLHRRNMIEAVFFPWSSHNLSRPSGTNLIRNSTRRNSSSSRRSSSSRSGAELQESQPHRPHVDAAGDGRGDSDRPCRRHLSPPDSPAPSRRIPMSSFKKNNQTNTVTGGGGSSMAGKTPSAPTSPAIHRRCEPHDVSSTRLSSAKNSRRRSLSPRSASAQQVFKGASSSSSSRKGLHLFSLPQHQEKRHSASSSNRRRGRNSRSSSSTSSQSRRVRRSNSNIHARGRKEEEEVGDSCDAVLSSSFSPFLPQSDGRSGQRGGGGGEEEDKKRKTKAKGETHPNSRRDRRESRSSSSSSIDIPSSYRNHGDINDHSSSSSTARISILGALLVSKIKQRGGGLWMRGRRRSAGGDEEEEEDARESARRFSSSIDIKKEEDVRRITGAHEKE</sequence>
<feature type="region of interest" description="Disordered" evidence="1">
    <location>
        <begin position="112"/>
        <end position="164"/>
    </location>
</feature>
<dbReference type="VEuPathDB" id="ToxoDB:CSUI_009493"/>
<feature type="region of interest" description="Disordered" evidence="1">
    <location>
        <begin position="35"/>
        <end position="57"/>
    </location>
</feature>
<feature type="compositionally biased region" description="Low complexity" evidence="1">
    <location>
        <begin position="214"/>
        <end position="232"/>
    </location>
</feature>
<feature type="region of interest" description="Disordered" evidence="1">
    <location>
        <begin position="520"/>
        <end position="552"/>
    </location>
</feature>
<proteinExistence type="predicted"/>
<protein>
    <submittedName>
        <fullName evidence="2">Uncharacterized protein</fullName>
    </submittedName>
</protein>
<feature type="compositionally biased region" description="Polar residues" evidence="1">
    <location>
        <begin position="201"/>
        <end position="213"/>
    </location>
</feature>
<feature type="compositionally biased region" description="Basic and acidic residues" evidence="1">
    <location>
        <begin position="451"/>
        <end position="475"/>
    </location>
</feature>
<feature type="compositionally biased region" description="Low complexity" evidence="1">
    <location>
        <begin position="425"/>
        <end position="439"/>
    </location>
</feature>
<feature type="region of interest" description="Disordered" evidence="1">
    <location>
        <begin position="201"/>
        <end position="502"/>
    </location>
</feature>
<comment type="caution">
    <text evidence="2">The sequence shown here is derived from an EMBL/GenBank/DDBJ whole genome shotgun (WGS) entry which is preliminary data.</text>
</comment>
<dbReference type="AlphaFoldDB" id="A0A2C6KHU9"/>
<dbReference type="GeneID" id="94432820"/>
<feature type="compositionally biased region" description="Basic and acidic residues" evidence="1">
    <location>
        <begin position="139"/>
        <end position="148"/>
    </location>
</feature>
<reference evidence="2 3" key="1">
    <citation type="journal article" date="2017" name="Int. J. Parasitol.">
        <title>The genome of the protozoan parasite Cystoisospora suis and a reverse vaccinology approach to identify vaccine candidates.</title>
        <authorList>
            <person name="Palmieri N."/>
            <person name="Shrestha A."/>
            <person name="Ruttkowski B."/>
            <person name="Beck T."/>
            <person name="Vogl C."/>
            <person name="Tomley F."/>
            <person name="Blake D.P."/>
            <person name="Joachim A."/>
        </authorList>
    </citation>
    <scope>NUCLEOTIDE SEQUENCE [LARGE SCALE GENOMIC DNA]</scope>
    <source>
        <strain evidence="2 3">Wien I</strain>
    </source>
</reference>
<gene>
    <name evidence="2" type="ORF">CSUI_009493</name>
</gene>
<dbReference type="Proteomes" id="UP000221165">
    <property type="component" value="Unassembled WGS sequence"/>
</dbReference>
<evidence type="ECO:0000313" key="3">
    <source>
        <dbReference type="Proteomes" id="UP000221165"/>
    </source>
</evidence>
<evidence type="ECO:0000256" key="1">
    <source>
        <dbReference type="SAM" id="MobiDB-lite"/>
    </source>
</evidence>